<dbReference type="Gene3D" id="3.40.50.300">
    <property type="entry name" value="P-loop containing nucleotide triphosphate hydrolases"/>
    <property type="match status" value="1"/>
</dbReference>
<dbReference type="InterPro" id="IPR004948">
    <property type="entry name" value="Nuc-triphosphatase_THEP1"/>
</dbReference>
<organism evidence="1">
    <name type="scientific">hydrothermal vent metagenome</name>
    <dbReference type="NCBI Taxonomy" id="652676"/>
    <lineage>
        <taxon>unclassified sequences</taxon>
        <taxon>metagenomes</taxon>
        <taxon>ecological metagenomes</taxon>
    </lineage>
</organism>
<gene>
    <name evidence="1" type="ORF">MNBD_IGNAVI01-389</name>
</gene>
<evidence type="ECO:0000313" key="1">
    <source>
        <dbReference type="EMBL" id="VAX21979.1"/>
    </source>
</evidence>
<dbReference type="InterPro" id="IPR027417">
    <property type="entry name" value="P-loop_NTPase"/>
</dbReference>
<dbReference type="Pfam" id="PF03266">
    <property type="entry name" value="NTPase_1"/>
    <property type="match status" value="1"/>
</dbReference>
<dbReference type="GO" id="GO:0017111">
    <property type="term" value="F:ribonucleoside triphosphate phosphatase activity"/>
    <property type="evidence" value="ECO:0007669"/>
    <property type="project" value="InterPro"/>
</dbReference>
<reference evidence="1" key="1">
    <citation type="submission" date="2018-06" db="EMBL/GenBank/DDBJ databases">
        <authorList>
            <person name="Zhirakovskaya E."/>
        </authorList>
    </citation>
    <scope>NUCLEOTIDE SEQUENCE</scope>
</reference>
<name>A0A3B1BVN6_9ZZZZ</name>
<protein>
    <recommendedName>
        <fullName evidence="2">NTPase</fullName>
    </recommendedName>
</protein>
<proteinExistence type="predicted"/>
<dbReference type="EMBL" id="UOGD01000210">
    <property type="protein sequence ID" value="VAX21979.1"/>
    <property type="molecule type" value="Genomic_DNA"/>
</dbReference>
<dbReference type="AlphaFoldDB" id="A0A3B1BVN6"/>
<sequence>MKYGIKIITGNIKSGKTTYLQELLSSLENAAGVIQIAEENRRFFIDILSGEKKELTAQNKSSDTFNIGNFIFRRSAFIWAKEKLRDVLKNEHKVIAIDEFGLLELHDEGLEPVFSEIINKVKSTADLQTIIIIRESLLKDFLKKFNLNESEVEIKVIKKNISR</sequence>
<accession>A0A3B1BVN6</accession>
<evidence type="ECO:0008006" key="2">
    <source>
        <dbReference type="Google" id="ProtNLM"/>
    </source>
</evidence>
<dbReference type="SUPFAM" id="SSF52540">
    <property type="entry name" value="P-loop containing nucleoside triphosphate hydrolases"/>
    <property type="match status" value="1"/>
</dbReference>